<evidence type="ECO:0000256" key="1">
    <source>
        <dbReference type="SAM" id="MobiDB-lite"/>
    </source>
</evidence>
<evidence type="ECO:0000313" key="4">
    <source>
        <dbReference type="Proteomes" id="UP000006039"/>
    </source>
</evidence>
<protein>
    <submittedName>
        <fullName evidence="2 3">Uncharacterized protein</fullName>
    </submittedName>
</protein>
<feature type="region of interest" description="Disordered" evidence="1">
    <location>
        <begin position="1"/>
        <end position="27"/>
    </location>
</feature>
<dbReference type="EMBL" id="GL385395">
    <property type="protein sequence ID" value="EJT80573.1"/>
    <property type="molecule type" value="Genomic_DNA"/>
</dbReference>
<dbReference type="GeneID" id="20341026"/>
<dbReference type="VEuPathDB" id="FungiDB:GGTG_00568"/>
<proteinExistence type="predicted"/>
<sequence length="115" mass="12032">MSDPASRSRHQLAAPAQVPPWLETPPDRAHLSLERQVAPVVISIRSSFPPSAEKDVQGSFGQSKQQADAGGRSPAQVSQRAASGLAHMAWPNQMPTGPGAGMTAAAARCFALHVV</sequence>
<keyword evidence="4" id="KW-1185">Reference proteome</keyword>
<reference evidence="3" key="4">
    <citation type="journal article" date="2015" name="G3 (Bethesda)">
        <title>Genome sequences of three phytopathogenic species of the Magnaporthaceae family of fungi.</title>
        <authorList>
            <person name="Okagaki L.H."/>
            <person name="Nunes C.C."/>
            <person name="Sailsbery J."/>
            <person name="Clay B."/>
            <person name="Brown D."/>
            <person name="John T."/>
            <person name="Oh Y."/>
            <person name="Young N."/>
            <person name="Fitzgerald M."/>
            <person name="Haas B.J."/>
            <person name="Zeng Q."/>
            <person name="Young S."/>
            <person name="Adiconis X."/>
            <person name="Fan L."/>
            <person name="Levin J.Z."/>
            <person name="Mitchell T.K."/>
            <person name="Okubara P.A."/>
            <person name="Farman M.L."/>
            <person name="Kohn L.M."/>
            <person name="Birren B."/>
            <person name="Ma L.-J."/>
            <person name="Dean R.A."/>
        </authorList>
    </citation>
    <scope>NUCLEOTIDE SEQUENCE</scope>
    <source>
        <strain evidence="3">R3-111a-1</strain>
    </source>
</reference>
<name>J3NH30_GAET3</name>
<reference evidence="2" key="3">
    <citation type="submission" date="2010-09" db="EMBL/GenBank/DDBJ databases">
        <title>Annotation of Gaeumannomyces graminis var. tritici R3-111a-1.</title>
        <authorList>
            <consortium name="The Broad Institute Genome Sequencing Platform"/>
            <person name="Ma L.-J."/>
            <person name="Dead R."/>
            <person name="Young S.K."/>
            <person name="Zeng Q."/>
            <person name="Gargeya S."/>
            <person name="Fitzgerald M."/>
            <person name="Haas B."/>
            <person name="Abouelleil A."/>
            <person name="Alvarado L."/>
            <person name="Arachchi H.M."/>
            <person name="Berlin A."/>
            <person name="Brown A."/>
            <person name="Chapman S.B."/>
            <person name="Chen Z."/>
            <person name="Dunbar C."/>
            <person name="Freedman E."/>
            <person name="Gearin G."/>
            <person name="Gellesch M."/>
            <person name="Goldberg J."/>
            <person name="Griggs A."/>
            <person name="Gujja S."/>
            <person name="Heiman D."/>
            <person name="Howarth C."/>
            <person name="Larson L."/>
            <person name="Lui A."/>
            <person name="MacDonald P.J.P."/>
            <person name="Mehta T."/>
            <person name="Montmayeur A."/>
            <person name="Murphy C."/>
            <person name="Neiman D."/>
            <person name="Pearson M."/>
            <person name="Priest M."/>
            <person name="Roberts A."/>
            <person name="Saif S."/>
            <person name="Shea T."/>
            <person name="Shenoy N."/>
            <person name="Sisk P."/>
            <person name="Stolte C."/>
            <person name="Sykes S."/>
            <person name="Yandava C."/>
            <person name="Wortman J."/>
            <person name="Nusbaum C."/>
            <person name="Birren B."/>
        </authorList>
    </citation>
    <scope>NUCLEOTIDE SEQUENCE</scope>
    <source>
        <strain evidence="2">R3-111a-1</strain>
    </source>
</reference>
<dbReference type="Proteomes" id="UP000006039">
    <property type="component" value="Unassembled WGS sequence"/>
</dbReference>
<organism evidence="2">
    <name type="scientific">Gaeumannomyces tritici (strain R3-111a-1)</name>
    <name type="common">Wheat and barley take-all root rot fungus</name>
    <name type="synonym">Gaeumannomyces graminis var. tritici</name>
    <dbReference type="NCBI Taxonomy" id="644352"/>
    <lineage>
        <taxon>Eukaryota</taxon>
        <taxon>Fungi</taxon>
        <taxon>Dikarya</taxon>
        <taxon>Ascomycota</taxon>
        <taxon>Pezizomycotina</taxon>
        <taxon>Sordariomycetes</taxon>
        <taxon>Sordariomycetidae</taxon>
        <taxon>Magnaporthales</taxon>
        <taxon>Magnaporthaceae</taxon>
        <taxon>Gaeumannomyces</taxon>
    </lineage>
</organism>
<dbReference type="EnsemblFungi" id="EJT80573">
    <property type="protein sequence ID" value="EJT80573"/>
    <property type="gene ID" value="GGTG_00568"/>
</dbReference>
<accession>J3NH30</accession>
<reference evidence="2" key="2">
    <citation type="submission" date="2010-07" db="EMBL/GenBank/DDBJ databases">
        <authorList>
            <consortium name="The Broad Institute Genome Sequencing Platform"/>
            <consortium name="Broad Institute Genome Sequencing Center for Infectious Disease"/>
            <person name="Ma L.-J."/>
            <person name="Dead R."/>
            <person name="Young S."/>
            <person name="Zeng Q."/>
            <person name="Koehrsen M."/>
            <person name="Alvarado L."/>
            <person name="Berlin A."/>
            <person name="Chapman S.B."/>
            <person name="Chen Z."/>
            <person name="Freedman E."/>
            <person name="Gellesch M."/>
            <person name="Goldberg J."/>
            <person name="Griggs A."/>
            <person name="Gujja S."/>
            <person name="Heilman E.R."/>
            <person name="Heiman D."/>
            <person name="Hepburn T."/>
            <person name="Howarth C."/>
            <person name="Jen D."/>
            <person name="Larson L."/>
            <person name="Mehta T."/>
            <person name="Neiman D."/>
            <person name="Pearson M."/>
            <person name="Roberts A."/>
            <person name="Saif S."/>
            <person name="Shea T."/>
            <person name="Shenoy N."/>
            <person name="Sisk P."/>
            <person name="Stolte C."/>
            <person name="Sykes S."/>
            <person name="Walk T."/>
            <person name="White J."/>
            <person name="Yandava C."/>
            <person name="Haas B."/>
            <person name="Nusbaum C."/>
            <person name="Birren B."/>
        </authorList>
    </citation>
    <scope>NUCLEOTIDE SEQUENCE</scope>
    <source>
        <strain evidence="2">R3-111a-1</strain>
    </source>
</reference>
<dbReference type="HOGENOM" id="CLU_2109191_0_0_1"/>
<dbReference type="RefSeq" id="XP_009216582.1">
    <property type="nucleotide sequence ID" value="XM_009218318.1"/>
</dbReference>
<evidence type="ECO:0000313" key="2">
    <source>
        <dbReference type="EMBL" id="EJT80573.1"/>
    </source>
</evidence>
<dbReference type="AlphaFoldDB" id="J3NH30"/>
<feature type="region of interest" description="Disordered" evidence="1">
    <location>
        <begin position="49"/>
        <end position="84"/>
    </location>
</feature>
<gene>
    <name evidence="3" type="primary">20341026</name>
    <name evidence="2" type="ORF">GGTG_00568</name>
</gene>
<evidence type="ECO:0000313" key="3">
    <source>
        <dbReference type="EnsemblFungi" id="EJT80573"/>
    </source>
</evidence>
<reference evidence="4" key="1">
    <citation type="submission" date="2010-07" db="EMBL/GenBank/DDBJ databases">
        <title>The genome sequence of Gaeumannomyces graminis var. tritici strain R3-111a-1.</title>
        <authorList>
            <consortium name="The Broad Institute Genome Sequencing Platform"/>
            <person name="Ma L.-J."/>
            <person name="Dead R."/>
            <person name="Young S."/>
            <person name="Zeng Q."/>
            <person name="Koehrsen M."/>
            <person name="Alvarado L."/>
            <person name="Berlin A."/>
            <person name="Chapman S.B."/>
            <person name="Chen Z."/>
            <person name="Freedman E."/>
            <person name="Gellesch M."/>
            <person name="Goldberg J."/>
            <person name="Griggs A."/>
            <person name="Gujja S."/>
            <person name="Heilman E.R."/>
            <person name="Heiman D."/>
            <person name="Hepburn T."/>
            <person name="Howarth C."/>
            <person name="Jen D."/>
            <person name="Larson L."/>
            <person name="Mehta T."/>
            <person name="Neiman D."/>
            <person name="Pearson M."/>
            <person name="Roberts A."/>
            <person name="Saif S."/>
            <person name="Shea T."/>
            <person name="Shenoy N."/>
            <person name="Sisk P."/>
            <person name="Stolte C."/>
            <person name="Sykes S."/>
            <person name="Walk T."/>
            <person name="White J."/>
            <person name="Yandava C."/>
            <person name="Haas B."/>
            <person name="Nusbaum C."/>
            <person name="Birren B."/>
        </authorList>
    </citation>
    <scope>NUCLEOTIDE SEQUENCE [LARGE SCALE GENOMIC DNA]</scope>
    <source>
        <strain evidence="4">R3-111a-1</strain>
    </source>
</reference>
<reference evidence="3" key="5">
    <citation type="submission" date="2018-04" db="UniProtKB">
        <authorList>
            <consortium name="EnsemblFungi"/>
        </authorList>
    </citation>
    <scope>IDENTIFICATION</scope>
    <source>
        <strain evidence="3">R3-111a-1</strain>
    </source>
</reference>